<dbReference type="PANTHER" id="PTHR48475">
    <property type="entry name" value="RIBONUCLEASE H"/>
    <property type="match status" value="1"/>
</dbReference>
<dbReference type="InterPro" id="IPR043128">
    <property type="entry name" value="Rev_trsase/Diguanyl_cyclase"/>
</dbReference>
<dbReference type="CDD" id="cd09279">
    <property type="entry name" value="RNase_HI_like"/>
    <property type="match status" value="1"/>
</dbReference>
<comment type="caution">
    <text evidence="4">The sequence shown here is derived from an EMBL/GenBank/DDBJ whole genome shotgun (WGS) entry which is preliminary data.</text>
</comment>
<dbReference type="PROSITE" id="PS50994">
    <property type="entry name" value="INTEGRASE"/>
    <property type="match status" value="1"/>
</dbReference>
<dbReference type="EMBL" id="BQNB010011391">
    <property type="protein sequence ID" value="GJS89967.1"/>
    <property type="molecule type" value="Genomic_DNA"/>
</dbReference>
<dbReference type="InterPro" id="IPR036397">
    <property type="entry name" value="RNaseH_sf"/>
</dbReference>
<feature type="compositionally biased region" description="Basic and acidic residues" evidence="1">
    <location>
        <begin position="278"/>
        <end position="295"/>
    </location>
</feature>
<dbReference type="Gene3D" id="3.30.70.270">
    <property type="match status" value="2"/>
</dbReference>
<dbReference type="Pfam" id="PF00078">
    <property type="entry name" value="RVT_1"/>
    <property type="match status" value="1"/>
</dbReference>
<dbReference type="Gene3D" id="3.30.420.10">
    <property type="entry name" value="Ribonuclease H-like superfamily/Ribonuclease H"/>
    <property type="match status" value="2"/>
</dbReference>
<dbReference type="Pfam" id="PF13456">
    <property type="entry name" value="RVT_3"/>
    <property type="match status" value="1"/>
</dbReference>
<feature type="domain" description="Integrase catalytic" evidence="3">
    <location>
        <begin position="1396"/>
        <end position="1464"/>
    </location>
</feature>
<keyword evidence="5" id="KW-1185">Reference proteome</keyword>
<feature type="domain" description="RNase H type-1" evidence="2">
    <location>
        <begin position="1110"/>
        <end position="1239"/>
    </location>
</feature>
<evidence type="ECO:0000313" key="5">
    <source>
        <dbReference type="Proteomes" id="UP001151760"/>
    </source>
</evidence>
<dbReference type="InterPro" id="IPR041577">
    <property type="entry name" value="RT_RNaseH_2"/>
</dbReference>
<evidence type="ECO:0000256" key="1">
    <source>
        <dbReference type="SAM" id="MobiDB-lite"/>
    </source>
</evidence>
<evidence type="ECO:0000259" key="3">
    <source>
        <dbReference type="PROSITE" id="PS50994"/>
    </source>
</evidence>
<accession>A0ABQ4ZM20</accession>
<dbReference type="SUPFAM" id="SSF53098">
    <property type="entry name" value="Ribonuclease H-like"/>
    <property type="match status" value="2"/>
</dbReference>
<dbReference type="Gene3D" id="3.10.10.10">
    <property type="entry name" value="HIV Type 1 Reverse Transcriptase, subunit A, domain 1"/>
    <property type="match status" value="1"/>
</dbReference>
<dbReference type="InterPro" id="IPR002156">
    <property type="entry name" value="RNaseH_domain"/>
</dbReference>
<dbReference type="InterPro" id="IPR012337">
    <property type="entry name" value="RNaseH-like_sf"/>
</dbReference>
<dbReference type="InterPro" id="IPR043502">
    <property type="entry name" value="DNA/RNA_pol_sf"/>
</dbReference>
<reference evidence="4" key="1">
    <citation type="journal article" date="2022" name="Int. J. Mol. Sci.">
        <title>Draft Genome of Tanacetum Coccineum: Genomic Comparison of Closely Related Tanacetum-Family Plants.</title>
        <authorList>
            <person name="Yamashiro T."/>
            <person name="Shiraishi A."/>
            <person name="Nakayama K."/>
            <person name="Satake H."/>
        </authorList>
    </citation>
    <scope>NUCLEOTIDE SEQUENCE</scope>
</reference>
<dbReference type="Proteomes" id="UP001151760">
    <property type="component" value="Unassembled WGS sequence"/>
</dbReference>
<organism evidence="4 5">
    <name type="scientific">Tanacetum coccineum</name>
    <dbReference type="NCBI Taxonomy" id="301880"/>
    <lineage>
        <taxon>Eukaryota</taxon>
        <taxon>Viridiplantae</taxon>
        <taxon>Streptophyta</taxon>
        <taxon>Embryophyta</taxon>
        <taxon>Tracheophyta</taxon>
        <taxon>Spermatophyta</taxon>
        <taxon>Magnoliopsida</taxon>
        <taxon>eudicotyledons</taxon>
        <taxon>Gunneridae</taxon>
        <taxon>Pentapetalae</taxon>
        <taxon>asterids</taxon>
        <taxon>campanulids</taxon>
        <taxon>Asterales</taxon>
        <taxon>Asteraceae</taxon>
        <taxon>Asteroideae</taxon>
        <taxon>Anthemideae</taxon>
        <taxon>Anthemidinae</taxon>
        <taxon>Tanacetum</taxon>
    </lineage>
</organism>
<name>A0ABQ4ZM20_9ASTR</name>
<feature type="region of interest" description="Disordered" evidence="1">
    <location>
        <begin position="245"/>
        <end position="312"/>
    </location>
</feature>
<sequence length="1464" mass="165592">MTEPSGGGMDDRNEREGTPPPLTKEQIEGHISAIKSIIKDYNRQNKADPIRLDFGTDNILLKEGRVARGKDVGEEDLSKPFKEILKTPLTRRIIEFAGPEYVMPTNITRMAPCQFVSDVYSNLDGGARGWFESLPLNSINEWYQLREAFTTRYSIRRACYKEPHEITKVVRRANETLPAFKERWTVETGLIMGVPEVMKISSFMDSIKSPELAKRFSSNIPKTVDEMMRRVDEFVRAEEAYARTELPPGESRDIHRRLSFPTGPRDVHQRLTFPTSTRNDRDNRSSQRRDYKGNDYKNPYKVRDNFNGGRHRDYRAPYPQRDQANKTVPVLSLDSLIKCPKEILATETQLQLPAPRPVANPLRTGDPDKYCDYHQDKGHHTNDCIQLRKQLEIALESGKLNHLMKDLRQRVGRGQGRNPPPPPKVINMVGILSSKEKKRKDREATEAWMNTPITFPGVISDDASDEPLIIEAEVEVRAGLRETRTDLVGFAGEVAKPLGKIDLEVCFGNEGLSRRMSIKFLVIRAPSPYNIILGRPGLKALHAIPSTIHSMIRFPTPKGIATLVTRATIIAECRLREEKQILTEKQPEIHEAGQPDEGADLTEQILVNPSFPDQMVTIGGGLSPVCKNQLKTLLTNNMEVFAWEPADMTGVPRRIIEHSLNVNPSLEPVCQKRRTFSPEKSEAVTNEVAEWVRAGIVRPVKYPTYISNPVLVKKCDGSWRMCIDFKNLNSACPKDYYPLPSIDCKVEAVMGFKYKCFLDAYKGYHQIQMAREDEEKTAFYTEQGTYCYMKMPFGLKNAGATYQRLVDSTFQSQIGRNLEAYVDDMVIKSKDEKDLLADIAETFENLKAINMKLNPKKCSFGVEEGKFLGYMVTSEGIRANPKKTKAISDLTSPKTLKEMQSLSGKLASLNRFLAKSAERALPFFNTLKNITKENKHEYRWTPEAEEAFQQMKRLIISLPSLTPPFPKETLYAYLAVANEAVSAVLLTDRNGRQCPVQYVSRTLNDAEKNYSPLEKLALSLVNMTRRLRRYFEAHPVKVITDQPIKNILSRTEASGKLAKYAVEIGTYKISFLPRNAIKGQVLADFLSDASDGEAEEEYFQMPEVLPEVDDTKVWTLFTDGAASLKGSGAGLVLIGPSGLEYTYALRLTFVSTNNEAEYEALLAGLRIARKMKVSSIEVKVDSKLVANQINGAYEATKESMIKYLAKAKEFISEFKTFSIENIPREDNQKADILSKLATVPFSHLTKEILVEVLNERSTDAKEVQTIVEEEGENWMTPIINYLEEGIVPSDKNEARSLRAKISQYVIESGVLFKKGYLVPMLRCVGPLQANYVIREIHMGSCGMHIGPRAVVRKAMRQGYYWPTMHADAKEEVDKCDSCQIHSPIPRLPKTHMTSIMAPWPFYQWGMDILGPLTPARGGAKFVIVAIDYFTKWIEAKPLVKITGKEVIRFVMDFLLLISSLRNFP</sequence>
<dbReference type="Pfam" id="PF17921">
    <property type="entry name" value="Integrase_H2C2"/>
    <property type="match status" value="1"/>
</dbReference>
<dbReference type="InterPro" id="IPR041588">
    <property type="entry name" value="Integrase_H2C2"/>
</dbReference>
<evidence type="ECO:0000259" key="2">
    <source>
        <dbReference type="PROSITE" id="PS50879"/>
    </source>
</evidence>
<evidence type="ECO:0000313" key="4">
    <source>
        <dbReference type="EMBL" id="GJS89967.1"/>
    </source>
</evidence>
<proteinExistence type="predicted"/>
<dbReference type="Gene3D" id="1.10.340.70">
    <property type="match status" value="1"/>
</dbReference>
<dbReference type="Pfam" id="PF17919">
    <property type="entry name" value="RT_RNaseH_2"/>
    <property type="match status" value="1"/>
</dbReference>
<gene>
    <name evidence="4" type="ORF">Tco_0772603</name>
</gene>
<dbReference type="CDD" id="cd01647">
    <property type="entry name" value="RT_LTR"/>
    <property type="match status" value="1"/>
</dbReference>
<dbReference type="InterPro" id="IPR000477">
    <property type="entry name" value="RT_dom"/>
</dbReference>
<protein>
    <submittedName>
        <fullName evidence="4">Nucleotidyltransferase, ribonuclease H</fullName>
    </submittedName>
</protein>
<dbReference type="PROSITE" id="PS50879">
    <property type="entry name" value="RNASE_H_1"/>
    <property type="match status" value="1"/>
</dbReference>
<dbReference type="InterPro" id="IPR001584">
    <property type="entry name" value="Integrase_cat-core"/>
</dbReference>
<feature type="region of interest" description="Disordered" evidence="1">
    <location>
        <begin position="1"/>
        <end position="25"/>
    </location>
</feature>
<dbReference type="PANTHER" id="PTHR48475:SF2">
    <property type="entry name" value="RIBONUCLEASE H"/>
    <property type="match status" value="1"/>
</dbReference>
<dbReference type="SUPFAM" id="SSF56672">
    <property type="entry name" value="DNA/RNA polymerases"/>
    <property type="match status" value="1"/>
</dbReference>
<reference evidence="4" key="2">
    <citation type="submission" date="2022-01" db="EMBL/GenBank/DDBJ databases">
        <authorList>
            <person name="Yamashiro T."/>
            <person name="Shiraishi A."/>
            <person name="Satake H."/>
            <person name="Nakayama K."/>
        </authorList>
    </citation>
    <scope>NUCLEOTIDE SEQUENCE</scope>
</reference>